<dbReference type="RefSeq" id="WP_149522127.1">
    <property type="nucleotide sequence ID" value="NZ_VTOU01000002.1"/>
</dbReference>
<evidence type="ECO:0000313" key="3">
    <source>
        <dbReference type="EMBL" id="TZG27914.1"/>
    </source>
</evidence>
<protein>
    <submittedName>
        <fullName evidence="3">SMP-30/gluconolactonase/LRE family protein</fullName>
    </submittedName>
</protein>
<accession>A0A5D9C815</accession>
<gene>
    <name evidence="3" type="ORF">FYJ91_10245</name>
</gene>
<dbReference type="PANTHER" id="PTHR47572:SF4">
    <property type="entry name" value="LACTONASE DRP35"/>
    <property type="match status" value="1"/>
</dbReference>
<dbReference type="SUPFAM" id="SSF63829">
    <property type="entry name" value="Calcium-dependent phosphotriesterase"/>
    <property type="match status" value="1"/>
</dbReference>
<dbReference type="EMBL" id="VTOU01000002">
    <property type="protein sequence ID" value="TZG27914.1"/>
    <property type="molecule type" value="Genomic_DNA"/>
</dbReference>
<dbReference type="Pfam" id="PF08450">
    <property type="entry name" value="SGL"/>
    <property type="match status" value="1"/>
</dbReference>
<dbReference type="InterPro" id="IPR013658">
    <property type="entry name" value="SGL"/>
</dbReference>
<evidence type="ECO:0000259" key="2">
    <source>
        <dbReference type="Pfam" id="PF08450"/>
    </source>
</evidence>
<feature type="domain" description="SMP-30/Gluconolactonase/LRE-like region" evidence="2">
    <location>
        <begin position="22"/>
        <end position="259"/>
    </location>
</feature>
<dbReference type="PANTHER" id="PTHR47572">
    <property type="entry name" value="LIPOPROTEIN-RELATED"/>
    <property type="match status" value="1"/>
</dbReference>
<reference evidence="3 4" key="1">
    <citation type="submission" date="2019-08" db="EMBL/GenBank/DDBJ databases">
        <authorList>
            <person name="Wang G."/>
            <person name="Xu Z."/>
        </authorList>
    </citation>
    <scope>NUCLEOTIDE SEQUENCE [LARGE SCALE GENOMIC DNA]</scope>
    <source>
        <strain evidence="3 4">ZX</strain>
    </source>
</reference>
<comment type="caution">
    <text evidence="3">The sequence shown here is derived from an EMBL/GenBank/DDBJ whole genome shotgun (WGS) entry which is preliminary data.</text>
</comment>
<dbReference type="AlphaFoldDB" id="A0A5D9C815"/>
<dbReference type="InterPro" id="IPR051262">
    <property type="entry name" value="SMP-30/CGR1_Lactonase"/>
</dbReference>
<dbReference type="Gene3D" id="2.120.10.30">
    <property type="entry name" value="TolB, C-terminal domain"/>
    <property type="match status" value="1"/>
</dbReference>
<dbReference type="Proteomes" id="UP000322077">
    <property type="component" value="Unassembled WGS sequence"/>
</dbReference>
<organism evidence="3 4">
    <name type="scientific">Sphingomonas montanisoli</name>
    <dbReference type="NCBI Taxonomy" id="2606412"/>
    <lineage>
        <taxon>Bacteria</taxon>
        <taxon>Pseudomonadati</taxon>
        <taxon>Pseudomonadota</taxon>
        <taxon>Alphaproteobacteria</taxon>
        <taxon>Sphingomonadales</taxon>
        <taxon>Sphingomonadaceae</taxon>
        <taxon>Sphingomonas</taxon>
    </lineage>
</organism>
<dbReference type="GO" id="GO:0016787">
    <property type="term" value="F:hydrolase activity"/>
    <property type="evidence" value="ECO:0007669"/>
    <property type="project" value="UniProtKB-KW"/>
</dbReference>
<evidence type="ECO:0000313" key="4">
    <source>
        <dbReference type="Proteomes" id="UP000322077"/>
    </source>
</evidence>
<keyword evidence="1" id="KW-0378">Hydrolase</keyword>
<sequence length="288" mass="31369">MTAETPIQFDERPRTLADGFCFTECPRWRDGWLYFSDMYGRTVYRIDEGGTLETVVRVESRPGGLGWLPNGDMLIAGMDEGRVLRLSNGELHVHADLTSVAPTGINDMVVDAHGRAYVAKFLHQSPPPEEPIIVVEPDGRWYESEHRFRVANGMILTADGQQLVVAESAGMRLTRVDLDADGVPSNGTLFAQLDSGQYPDGICGDDRGGAWVTTARGPGVFRVEPGKGATHFIPYDDDRFSYACALGGADGQTLFICTAGPYTPATMHQQSSAAIEVLKVPFKRSGTP</sequence>
<keyword evidence="4" id="KW-1185">Reference proteome</keyword>
<proteinExistence type="predicted"/>
<name>A0A5D9C815_9SPHN</name>
<dbReference type="InterPro" id="IPR011042">
    <property type="entry name" value="6-blade_b-propeller_TolB-like"/>
</dbReference>
<evidence type="ECO:0000256" key="1">
    <source>
        <dbReference type="ARBA" id="ARBA00022801"/>
    </source>
</evidence>